<keyword evidence="1" id="KW-0812">Transmembrane</keyword>
<keyword evidence="3" id="KW-1185">Reference proteome</keyword>
<keyword evidence="1" id="KW-1133">Transmembrane helix</keyword>
<feature type="transmembrane region" description="Helical" evidence="1">
    <location>
        <begin position="190"/>
        <end position="215"/>
    </location>
</feature>
<evidence type="ECO:0000313" key="2">
    <source>
        <dbReference type="EMBL" id="KAK7689469.1"/>
    </source>
</evidence>
<organism evidence="2 3">
    <name type="scientific">Cerrena zonata</name>
    <dbReference type="NCBI Taxonomy" id="2478898"/>
    <lineage>
        <taxon>Eukaryota</taxon>
        <taxon>Fungi</taxon>
        <taxon>Dikarya</taxon>
        <taxon>Basidiomycota</taxon>
        <taxon>Agaricomycotina</taxon>
        <taxon>Agaricomycetes</taxon>
        <taxon>Polyporales</taxon>
        <taxon>Cerrenaceae</taxon>
        <taxon>Cerrena</taxon>
    </lineage>
</organism>
<dbReference type="Proteomes" id="UP001385951">
    <property type="component" value="Unassembled WGS sequence"/>
</dbReference>
<name>A0AAW0GI98_9APHY</name>
<proteinExistence type="predicted"/>
<feature type="transmembrane region" description="Helical" evidence="1">
    <location>
        <begin position="47"/>
        <end position="69"/>
    </location>
</feature>
<gene>
    <name evidence="2" type="ORF">QCA50_007261</name>
</gene>
<accession>A0AAW0GI98</accession>
<evidence type="ECO:0000313" key="3">
    <source>
        <dbReference type="Proteomes" id="UP001385951"/>
    </source>
</evidence>
<evidence type="ECO:0000256" key="1">
    <source>
        <dbReference type="SAM" id="Phobius"/>
    </source>
</evidence>
<comment type="caution">
    <text evidence="2">The sequence shown here is derived from an EMBL/GenBank/DDBJ whole genome shotgun (WGS) entry which is preliminary data.</text>
</comment>
<protein>
    <submittedName>
        <fullName evidence="2">Uncharacterized protein</fullName>
    </submittedName>
</protein>
<keyword evidence="1" id="KW-0472">Membrane</keyword>
<dbReference type="EMBL" id="JASBNA010000008">
    <property type="protein sequence ID" value="KAK7689469.1"/>
    <property type="molecule type" value="Genomic_DNA"/>
</dbReference>
<reference evidence="2 3" key="1">
    <citation type="submission" date="2022-09" db="EMBL/GenBank/DDBJ databases">
        <authorList>
            <person name="Palmer J.M."/>
        </authorList>
    </citation>
    <scope>NUCLEOTIDE SEQUENCE [LARGE SCALE GENOMIC DNA]</scope>
    <source>
        <strain evidence="2 3">DSM 7382</strain>
    </source>
</reference>
<sequence length="684" mass="74808">MHSPFNSEANTSHNRLSHQSDTIVDRIHREILDLKNEGRKLGLTLRLIIPAAIVFVGSAGPALFFSLWITSHITKDCDCDPWSKHAFYLNEGVKQIGDQEVPRLFGLTISSAASKAASVTSSAFAALCSFHAARTWLSLSAVSPEEYGLPTPLQYGLIINLLTDAGLGSLISAARYFIRGPKHRAGITPLLGHSFFAILIMYILTNAISLVDLWLHSGTSAASIPGIFPVTRPFPYSIDQVACSPYPAQWWDADICFMTENGWGDGVSSKVPGMLVRANKSDTLQVITYEQSTAILVTPDLEQDLLFRAKTFGARASCESVNSLCTSPTASNCTGFPADFPPYNGTSNVDVGLRGGDSKLFIQSSNCAWNASDSCPHISSDRFAHLAKLSPEREPVNAYNLWMQFLWKSESGASYGIGAGEESGAVSSFDDFATMLANCTLSFYNVTTEYYNGTWKPLYEELSNTGLSDGLAGPTRLGHFSSHLISNIEGDVFFETEADLLMEKLEIELARLALASAAAITNVTTGTTMQSFVSRGVTGIYPLWPVVIFIALLYIYGAFAFVVFITIVISMQTDYLAFSRHDASTGNVYGKQVTILELTQMRLRGTLPTVATLFPPYRPDVSRAALSVETNELDIFREKFDDARLRAGVHTDEDTGTLSFRIRRKQPSDFQGSVNDADIPTKFE</sequence>
<feature type="transmembrane region" description="Helical" evidence="1">
    <location>
        <begin position="543"/>
        <end position="570"/>
    </location>
</feature>
<dbReference type="AlphaFoldDB" id="A0AAW0GI98"/>